<dbReference type="AlphaFoldDB" id="A0A383WJC5"/>
<organism evidence="3 4">
    <name type="scientific">Tetradesmus obliquus</name>
    <name type="common">Green alga</name>
    <name type="synonym">Acutodesmus obliquus</name>
    <dbReference type="NCBI Taxonomy" id="3088"/>
    <lineage>
        <taxon>Eukaryota</taxon>
        <taxon>Viridiplantae</taxon>
        <taxon>Chlorophyta</taxon>
        <taxon>core chlorophytes</taxon>
        <taxon>Chlorophyceae</taxon>
        <taxon>CS clade</taxon>
        <taxon>Sphaeropleales</taxon>
        <taxon>Scenedesmaceae</taxon>
        <taxon>Tetradesmus</taxon>
    </lineage>
</organism>
<dbReference type="EMBL" id="FNXT01001278">
    <property type="protein sequence ID" value="SZX77224.1"/>
    <property type="molecule type" value="Genomic_DNA"/>
</dbReference>
<feature type="region of interest" description="Disordered" evidence="2">
    <location>
        <begin position="342"/>
        <end position="366"/>
    </location>
</feature>
<dbReference type="Gene3D" id="3.80.10.10">
    <property type="entry name" value="Ribonuclease Inhibitor"/>
    <property type="match status" value="1"/>
</dbReference>
<dbReference type="Proteomes" id="UP000256970">
    <property type="component" value="Unassembled WGS sequence"/>
</dbReference>
<evidence type="ECO:0000313" key="4">
    <source>
        <dbReference type="Proteomes" id="UP000256970"/>
    </source>
</evidence>
<evidence type="ECO:0000256" key="2">
    <source>
        <dbReference type="SAM" id="MobiDB-lite"/>
    </source>
</evidence>
<evidence type="ECO:0000313" key="3">
    <source>
        <dbReference type="EMBL" id="SZX77224.1"/>
    </source>
</evidence>
<proteinExistence type="predicted"/>
<evidence type="ECO:0000256" key="1">
    <source>
        <dbReference type="ARBA" id="ARBA00004430"/>
    </source>
</evidence>
<dbReference type="InterPro" id="IPR032675">
    <property type="entry name" value="LRR_dom_sf"/>
</dbReference>
<name>A0A383WJC5_TETOB</name>
<comment type="subcellular location">
    <subcellularLocation>
        <location evidence="1">Cytoplasm</location>
        <location evidence="1">Cytoskeleton</location>
        <location evidence="1">Cilium axoneme</location>
    </subcellularLocation>
</comment>
<sequence length="394" mass="42700">MTSSSTAANVFDSDLPSAAAGAAAEAAQERHVPAGVLPSLQAAVFEGTVRGLDDIAALAPNVQELYCSKLMLPRRQQQQQQQDLNSASQLLRKLPQLTHFGSESVHVEAEDAADAAAAFAAVFPALQVLFRTPEFGGNLTLSDHIHKTKVPLREVLARCTALHSLRAFGSTTDMCGVIAQQLSGLQHIKRLSVYGIGPAVELKGLRQLTQLQQLQLTFELPAKRAALQLLQELLQLQQLQLLALPAKLLCRQCCPGLWEVVDELAGQCSSRGCKLVFLKRQQRPGPQAVQAGDFCRHPLVLEAGFRLQLTKSTLAAAAAARHALQLAELAAVAMLDRRTDAAGDAEKAASPPAQRLQLRDMQQQEEPQLPEHLLREGGRCSVWGLLGPAEDWWQ</sequence>
<gene>
    <name evidence="3" type="ORF">BQ4739_LOCUS17587</name>
</gene>
<accession>A0A383WJC5</accession>
<dbReference type="GO" id="GO:0005930">
    <property type="term" value="C:axoneme"/>
    <property type="evidence" value="ECO:0007669"/>
    <property type="project" value="UniProtKB-SubCell"/>
</dbReference>
<reference evidence="3 4" key="1">
    <citation type="submission" date="2016-10" db="EMBL/GenBank/DDBJ databases">
        <authorList>
            <person name="Cai Z."/>
        </authorList>
    </citation>
    <scope>NUCLEOTIDE SEQUENCE [LARGE SCALE GENOMIC DNA]</scope>
</reference>
<keyword evidence="4" id="KW-1185">Reference proteome</keyword>
<protein>
    <submittedName>
        <fullName evidence="3">Uncharacterized protein</fullName>
    </submittedName>
</protein>